<accession>A0A316FW48</accession>
<dbReference type="PROSITE" id="PS50104">
    <property type="entry name" value="TIR"/>
    <property type="match status" value="1"/>
</dbReference>
<comment type="caution">
    <text evidence="2">The sequence shown here is derived from an EMBL/GenBank/DDBJ whole genome shotgun (WGS) entry which is preliminary data.</text>
</comment>
<evidence type="ECO:0000259" key="1">
    <source>
        <dbReference type="PROSITE" id="PS50104"/>
    </source>
</evidence>
<dbReference type="GO" id="GO:0007165">
    <property type="term" value="P:signal transduction"/>
    <property type="evidence" value="ECO:0007669"/>
    <property type="project" value="InterPro"/>
</dbReference>
<dbReference type="Gene3D" id="3.40.50.10140">
    <property type="entry name" value="Toll/interleukin-1 receptor homology (TIR) domain"/>
    <property type="match status" value="1"/>
</dbReference>
<keyword evidence="3" id="KW-1185">Reference proteome</keyword>
<dbReference type="AlphaFoldDB" id="A0A316FW48"/>
<dbReference type="OrthoDB" id="9810385at2"/>
<feature type="domain" description="TIR" evidence="1">
    <location>
        <begin position="1"/>
        <end position="147"/>
    </location>
</feature>
<organism evidence="2 3">
    <name type="scientific">Pleionea mediterranea</name>
    <dbReference type="NCBI Taxonomy" id="523701"/>
    <lineage>
        <taxon>Bacteria</taxon>
        <taxon>Pseudomonadati</taxon>
        <taxon>Pseudomonadota</taxon>
        <taxon>Gammaproteobacteria</taxon>
        <taxon>Oceanospirillales</taxon>
        <taxon>Pleioneaceae</taxon>
        <taxon>Pleionea</taxon>
    </lineage>
</organism>
<dbReference type="InterPro" id="IPR000157">
    <property type="entry name" value="TIR_dom"/>
</dbReference>
<dbReference type="Pfam" id="PF13676">
    <property type="entry name" value="TIR_2"/>
    <property type="match status" value="1"/>
</dbReference>
<name>A0A316FW48_9GAMM</name>
<dbReference type="RefSeq" id="WP_109762807.1">
    <property type="nucleotide sequence ID" value="NZ_QGGU01000004.1"/>
</dbReference>
<sequence>MSFNIFVSYSTDDISEVEKLKLQLEGTPIKLFIAEYSISPGENLTGKIIRAIKECDLFVVLWSKRAESSGWVSQEIGHANALSKHILPLVLSKEAPPPGFIKNLKYLPVHQDPERALNKAREIIMAAYDRKQKLLQEQKERDSLALLGLGAFLLWAFNK</sequence>
<protein>
    <submittedName>
        <fullName evidence="2">TIR domain-containing protein</fullName>
    </submittedName>
</protein>
<dbReference type="SUPFAM" id="SSF52200">
    <property type="entry name" value="Toll/Interleukin receptor TIR domain"/>
    <property type="match status" value="1"/>
</dbReference>
<reference evidence="2 3" key="1">
    <citation type="submission" date="2018-05" db="EMBL/GenBank/DDBJ databases">
        <title>Genomic Encyclopedia of Type Strains, Phase IV (KMG-IV): sequencing the most valuable type-strain genomes for metagenomic binning, comparative biology and taxonomic classification.</title>
        <authorList>
            <person name="Goeker M."/>
        </authorList>
    </citation>
    <scope>NUCLEOTIDE SEQUENCE [LARGE SCALE GENOMIC DNA]</scope>
    <source>
        <strain evidence="2 3">DSM 25350</strain>
    </source>
</reference>
<proteinExistence type="predicted"/>
<dbReference type="Proteomes" id="UP000245790">
    <property type="component" value="Unassembled WGS sequence"/>
</dbReference>
<dbReference type="EMBL" id="QGGU01000004">
    <property type="protein sequence ID" value="PWK52818.1"/>
    <property type="molecule type" value="Genomic_DNA"/>
</dbReference>
<evidence type="ECO:0000313" key="3">
    <source>
        <dbReference type="Proteomes" id="UP000245790"/>
    </source>
</evidence>
<dbReference type="InterPro" id="IPR035897">
    <property type="entry name" value="Toll_tir_struct_dom_sf"/>
</dbReference>
<gene>
    <name evidence="2" type="ORF">C8D97_10436</name>
</gene>
<evidence type="ECO:0000313" key="2">
    <source>
        <dbReference type="EMBL" id="PWK52818.1"/>
    </source>
</evidence>